<sequence length="660" mass="75337">METLANPGDFASDDPQTQNVFSQIRVKKSTRQLPIWGTDLREYIQGDNTRHAFSTFYKSWKTTIMDTFKISDKEFNPTYKETPGSVLVTVFSPKINANAQLHPWAFKIALLSQDYKGPRLVGDNTMSFRHAVMVMLHKGYKVHMESSGYIFNFEMHGVERLTCSMTTSRKEPPRIGIPTKHLTTYMSRIGKDVIIRIGPVFGLCGSRVPKNQFISWLGVAISIRHFRSPSELIETGYGDIILDSKYANKIYHNGVLSQNTLKGETFQYGYNFRQKGQETVFLSVMWETAIQQNPEVALPRYIDLLRSNSTGSDTKEADELLEFSTAELIWNQLLSDAGQEEFYYCNEQGSNDAEVIKEHLGKYPTPIPTVLWNLLRRHSLIRTANEERNCHPGDPERTLSETTFSKTIQRVLRAGLMLSEDTKEITTVFVNTKDIEIGVQYNSEQNVLEISGKWLCFDTIHKHEPCAVTNTMDPDNLGSNSFICDYIAESLLELVLDKLDFGHLVRGWRRRFVEKLRQMPREITAEQGFNAKEIVITWKDGATHLFSTVCGKNIQYHVTLHEEKCWNKALDLLHESGIQETALAPCGCAQKLVSQEMKTVTFGNLDPSRKYFPMVAENGERTFYGIPHERIQPSEHSKFMELDKKLVDVESSSQNDTNGI</sequence>
<dbReference type="OrthoDB" id="5376140at2759"/>
<protein>
    <submittedName>
        <fullName evidence="1">Uncharacterized protein</fullName>
    </submittedName>
</protein>
<accession>A0A3A2ZER4</accession>
<dbReference type="EMBL" id="MVGC01000228">
    <property type="protein sequence ID" value="RJE21446.1"/>
    <property type="molecule type" value="Genomic_DNA"/>
</dbReference>
<evidence type="ECO:0000313" key="1">
    <source>
        <dbReference type="EMBL" id="RJE21446.1"/>
    </source>
</evidence>
<organism evidence="1 2">
    <name type="scientific">Aspergillus sclerotialis</name>
    <dbReference type="NCBI Taxonomy" id="2070753"/>
    <lineage>
        <taxon>Eukaryota</taxon>
        <taxon>Fungi</taxon>
        <taxon>Dikarya</taxon>
        <taxon>Ascomycota</taxon>
        <taxon>Pezizomycotina</taxon>
        <taxon>Eurotiomycetes</taxon>
        <taxon>Eurotiomycetidae</taxon>
        <taxon>Eurotiales</taxon>
        <taxon>Aspergillaceae</taxon>
        <taxon>Aspergillus</taxon>
        <taxon>Aspergillus subgen. Polypaecilum</taxon>
    </lineage>
</organism>
<name>A0A3A2ZER4_9EURO</name>
<proteinExistence type="predicted"/>
<dbReference type="Proteomes" id="UP000266188">
    <property type="component" value="Unassembled WGS sequence"/>
</dbReference>
<comment type="caution">
    <text evidence="1">The sequence shown here is derived from an EMBL/GenBank/DDBJ whole genome shotgun (WGS) entry which is preliminary data.</text>
</comment>
<dbReference type="AlphaFoldDB" id="A0A3A2ZER4"/>
<gene>
    <name evidence="1" type="ORF">PHISCL_06227</name>
</gene>
<reference evidence="2" key="1">
    <citation type="submission" date="2017-02" db="EMBL/GenBank/DDBJ databases">
        <authorList>
            <person name="Tafer H."/>
            <person name="Lopandic K."/>
        </authorList>
    </citation>
    <scope>NUCLEOTIDE SEQUENCE [LARGE SCALE GENOMIC DNA]</scope>
    <source>
        <strain evidence="2">CBS 366.77</strain>
    </source>
</reference>
<keyword evidence="2" id="KW-1185">Reference proteome</keyword>
<evidence type="ECO:0000313" key="2">
    <source>
        <dbReference type="Proteomes" id="UP000266188"/>
    </source>
</evidence>